<feature type="domain" description="PurM-like C-terminal" evidence="7">
    <location>
        <begin position="212"/>
        <end position="378"/>
    </location>
</feature>
<dbReference type="InterPro" id="IPR010918">
    <property type="entry name" value="PurM-like_C_dom"/>
</dbReference>
<keyword evidence="9" id="KW-1185">Reference proteome</keyword>
<dbReference type="AlphaFoldDB" id="A0A2A6CBS1"/>
<dbReference type="GO" id="GO:0005737">
    <property type="term" value="C:cytoplasm"/>
    <property type="evidence" value="ECO:0000318"/>
    <property type="project" value="GO_Central"/>
</dbReference>
<keyword evidence="3" id="KW-0418">Kinase</keyword>
<dbReference type="InterPro" id="IPR004536">
    <property type="entry name" value="SPS/SelD"/>
</dbReference>
<dbReference type="PANTHER" id="PTHR10256:SF0">
    <property type="entry name" value="INACTIVE SELENIDE, WATER DIKINASE-LIKE PROTEIN-RELATED"/>
    <property type="match status" value="1"/>
</dbReference>
<keyword evidence="5" id="KW-0711">Selenium</keyword>
<feature type="domain" description="PurM-like N-terminal" evidence="6">
    <location>
        <begin position="89"/>
        <end position="188"/>
    </location>
</feature>
<dbReference type="PIRSF" id="PIRSF036407">
    <property type="entry name" value="Selenphspht_syn"/>
    <property type="match status" value="1"/>
</dbReference>
<dbReference type="SUPFAM" id="SSF56042">
    <property type="entry name" value="PurM C-terminal domain-like"/>
    <property type="match status" value="1"/>
</dbReference>
<dbReference type="GO" id="GO:0005524">
    <property type="term" value="F:ATP binding"/>
    <property type="evidence" value="ECO:0007669"/>
    <property type="project" value="UniProtKB-KW"/>
</dbReference>
<dbReference type="InterPro" id="IPR036921">
    <property type="entry name" value="PurM-like_N_sf"/>
</dbReference>
<evidence type="ECO:0000256" key="1">
    <source>
        <dbReference type="ARBA" id="ARBA00022679"/>
    </source>
</evidence>
<dbReference type="GO" id="GO:0004756">
    <property type="term" value="F:selenide, water dikinase activity"/>
    <property type="evidence" value="ECO:0000318"/>
    <property type="project" value="GO_Central"/>
</dbReference>
<name>A0A2A6CBS1_PRIPA</name>
<dbReference type="NCBIfam" id="TIGR00476">
    <property type="entry name" value="selD"/>
    <property type="match status" value="1"/>
</dbReference>
<sequence>MLSRKASDHDQQATRRMESPYASHASAVARILKTFIPQDYGLHPLFLLQNFTQMKGCGCKVPRPILLNLLKAFGNIPTMSHDEVGIGLDSCVVPTRHPGLKLVQTTDFFYPLVDDPYIMGRITAANVLSDLYAMGVSECDNMLMLLGVCNDFNDVERDVIVKEFIKGFKDAAAQAGTEVRGGQTVKCPWLLLGGVATSVCTDREILKVDRAKPGDVLILTKPLGGQVSVNSYEWLQTNNGRVKELHLDPKKILRAAQQAMEQMCRLNRNAAILARKYRAHACTDVTGFGILGHADNLARVQRNNVQFVIDSLPVIEYTEEIARAMNGNGFNLFGGTSAETSGGLLLALPEERAEDFRAELESVDGFPTFLIGRVVEAEPGKPNNAEINHRYTVVPVPSQIHSSAIVINQ</sequence>
<evidence type="ECO:0000256" key="2">
    <source>
        <dbReference type="ARBA" id="ARBA00022741"/>
    </source>
</evidence>
<accession>A0A8R1YGV0</accession>
<dbReference type="PANTHER" id="PTHR10256">
    <property type="entry name" value="SELENIDE, WATER DIKINASE"/>
    <property type="match status" value="1"/>
</dbReference>
<evidence type="ECO:0000313" key="9">
    <source>
        <dbReference type="Proteomes" id="UP000005239"/>
    </source>
</evidence>
<dbReference type="FunFam" id="3.30.1330.10:FF:000014">
    <property type="entry name" value="Selenophosphate synthetase 2"/>
    <property type="match status" value="1"/>
</dbReference>
<dbReference type="InterPro" id="IPR036676">
    <property type="entry name" value="PurM-like_C_sf"/>
</dbReference>
<keyword evidence="4" id="KW-0067">ATP-binding</keyword>
<dbReference type="EnsemblMetazoa" id="PPA17166.1">
    <property type="protein sequence ID" value="PPA17166.1"/>
    <property type="gene ID" value="WBGene00106720"/>
</dbReference>
<accession>A0A2A6CBS1</accession>
<dbReference type="Gene3D" id="3.90.650.10">
    <property type="entry name" value="PurM-like C-terminal domain"/>
    <property type="match status" value="1"/>
</dbReference>
<reference evidence="9" key="1">
    <citation type="journal article" date="2008" name="Nat. Genet.">
        <title>The Pristionchus pacificus genome provides a unique perspective on nematode lifestyle and parasitism.</title>
        <authorList>
            <person name="Dieterich C."/>
            <person name="Clifton S.W."/>
            <person name="Schuster L.N."/>
            <person name="Chinwalla A."/>
            <person name="Delehaunty K."/>
            <person name="Dinkelacker I."/>
            <person name="Fulton L."/>
            <person name="Fulton R."/>
            <person name="Godfrey J."/>
            <person name="Minx P."/>
            <person name="Mitreva M."/>
            <person name="Roeseler W."/>
            <person name="Tian H."/>
            <person name="Witte H."/>
            <person name="Yang S.P."/>
            <person name="Wilson R.K."/>
            <person name="Sommer R.J."/>
        </authorList>
    </citation>
    <scope>NUCLEOTIDE SEQUENCE [LARGE SCALE GENOMIC DNA]</scope>
    <source>
        <strain evidence="9">PS312</strain>
    </source>
</reference>
<protein>
    <submittedName>
        <fullName evidence="8">Seld-1</fullName>
    </submittedName>
</protein>
<dbReference type="GO" id="GO:0016260">
    <property type="term" value="P:selenocysteine biosynthetic process"/>
    <property type="evidence" value="ECO:0000318"/>
    <property type="project" value="GO_Central"/>
</dbReference>
<evidence type="ECO:0000256" key="3">
    <source>
        <dbReference type="ARBA" id="ARBA00022777"/>
    </source>
</evidence>
<keyword evidence="2" id="KW-0547">Nucleotide-binding</keyword>
<reference evidence="8" key="2">
    <citation type="submission" date="2022-06" db="UniProtKB">
        <authorList>
            <consortium name="EnsemblMetazoa"/>
        </authorList>
    </citation>
    <scope>IDENTIFICATION</scope>
    <source>
        <strain evidence="8">PS312</strain>
    </source>
</reference>
<dbReference type="InterPro" id="IPR016188">
    <property type="entry name" value="PurM-like_N"/>
</dbReference>
<evidence type="ECO:0000256" key="4">
    <source>
        <dbReference type="ARBA" id="ARBA00022840"/>
    </source>
</evidence>
<evidence type="ECO:0000256" key="5">
    <source>
        <dbReference type="ARBA" id="ARBA00023266"/>
    </source>
</evidence>
<dbReference type="FunFam" id="3.90.650.10:FF:000010">
    <property type="entry name" value="Selenide, water dikinase"/>
    <property type="match status" value="1"/>
</dbReference>
<proteinExistence type="predicted"/>
<evidence type="ECO:0000259" key="7">
    <source>
        <dbReference type="Pfam" id="PF02769"/>
    </source>
</evidence>
<organism evidence="8 9">
    <name type="scientific">Pristionchus pacificus</name>
    <name type="common">Parasitic nematode worm</name>
    <dbReference type="NCBI Taxonomy" id="54126"/>
    <lineage>
        <taxon>Eukaryota</taxon>
        <taxon>Metazoa</taxon>
        <taxon>Ecdysozoa</taxon>
        <taxon>Nematoda</taxon>
        <taxon>Chromadorea</taxon>
        <taxon>Rhabditida</taxon>
        <taxon>Rhabditina</taxon>
        <taxon>Diplogasteromorpha</taxon>
        <taxon>Diplogasteroidea</taxon>
        <taxon>Neodiplogasteridae</taxon>
        <taxon>Pristionchus</taxon>
    </lineage>
</organism>
<evidence type="ECO:0000313" key="8">
    <source>
        <dbReference type="EnsemblMetazoa" id="PPA17166.1"/>
    </source>
</evidence>
<dbReference type="Proteomes" id="UP000005239">
    <property type="component" value="Unassembled WGS sequence"/>
</dbReference>
<dbReference type="Pfam" id="PF00586">
    <property type="entry name" value="AIRS"/>
    <property type="match status" value="1"/>
</dbReference>
<dbReference type="OrthoDB" id="409395at2759"/>
<keyword evidence="1" id="KW-0808">Transferase</keyword>
<dbReference type="Pfam" id="PF02769">
    <property type="entry name" value="AIRS_C"/>
    <property type="match status" value="1"/>
</dbReference>
<gene>
    <name evidence="8" type="primary">WBGene00106720</name>
</gene>
<dbReference type="SUPFAM" id="SSF55326">
    <property type="entry name" value="PurM N-terminal domain-like"/>
    <property type="match status" value="1"/>
</dbReference>
<dbReference type="Gene3D" id="3.30.1330.10">
    <property type="entry name" value="PurM-like, N-terminal domain"/>
    <property type="match status" value="1"/>
</dbReference>
<dbReference type="CDD" id="cd02195">
    <property type="entry name" value="SelD"/>
    <property type="match status" value="1"/>
</dbReference>
<evidence type="ECO:0000259" key="6">
    <source>
        <dbReference type="Pfam" id="PF00586"/>
    </source>
</evidence>